<dbReference type="HOGENOM" id="CLU_2515066_0_0_1"/>
<dbReference type="EMBL" id="CH480937">
    <property type="protein sequence ID" value="EDW44545.1"/>
    <property type="molecule type" value="Genomic_DNA"/>
</dbReference>
<proteinExistence type="predicted"/>
<sequence length="85" mass="8968">MDAAEANLATSVALPLLGIADVAGTPCTGRRRGGHCPPLDYPLNSSGNDYPHADVEHQDLDRVMEVNPSLLGHQSLYLGTRDVSG</sequence>
<dbReference type="Proteomes" id="UP000001292">
    <property type="component" value="Unassembled WGS sequence"/>
</dbReference>
<evidence type="ECO:0000313" key="1">
    <source>
        <dbReference type="EMBL" id="EDW44545.1"/>
    </source>
</evidence>
<protein>
    <submittedName>
        <fullName evidence="1">GM26666</fullName>
    </submittedName>
</protein>
<reference evidence="1 2" key="1">
    <citation type="journal article" date="2007" name="Nature">
        <title>Evolution of genes and genomes on the Drosophila phylogeny.</title>
        <authorList>
            <consortium name="Drosophila 12 Genomes Consortium"/>
            <person name="Clark A.G."/>
            <person name="Eisen M.B."/>
            <person name="Smith D.R."/>
            <person name="Bergman C.M."/>
            <person name="Oliver B."/>
            <person name="Markow T.A."/>
            <person name="Kaufman T.C."/>
            <person name="Kellis M."/>
            <person name="Gelbart W."/>
            <person name="Iyer V.N."/>
            <person name="Pollard D.A."/>
            <person name="Sackton T.B."/>
            <person name="Larracuente A.M."/>
            <person name="Singh N.D."/>
            <person name="Abad J.P."/>
            <person name="Abt D.N."/>
            <person name="Adryan B."/>
            <person name="Aguade M."/>
            <person name="Akashi H."/>
            <person name="Anderson W.W."/>
            <person name="Aquadro C.F."/>
            <person name="Ardell D.H."/>
            <person name="Arguello R."/>
            <person name="Artieri C.G."/>
            <person name="Barbash D.A."/>
            <person name="Barker D."/>
            <person name="Barsanti P."/>
            <person name="Batterham P."/>
            <person name="Batzoglou S."/>
            <person name="Begun D."/>
            <person name="Bhutkar A."/>
            <person name="Blanco E."/>
            <person name="Bosak S.A."/>
            <person name="Bradley R.K."/>
            <person name="Brand A.D."/>
            <person name="Brent M.R."/>
            <person name="Brooks A.N."/>
            <person name="Brown R.H."/>
            <person name="Butlin R.K."/>
            <person name="Caggese C."/>
            <person name="Calvi B.R."/>
            <person name="Bernardo de Carvalho A."/>
            <person name="Caspi A."/>
            <person name="Castrezana S."/>
            <person name="Celniker S.E."/>
            <person name="Chang J.L."/>
            <person name="Chapple C."/>
            <person name="Chatterji S."/>
            <person name="Chinwalla A."/>
            <person name="Civetta A."/>
            <person name="Clifton S.W."/>
            <person name="Comeron J.M."/>
            <person name="Costello J.C."/>
            <person name="Coyne J.A."/>
            <person name="Daub J."/>
            <person name="David R.G."/>
            <person name="Delcher A.L."/>
            <person name="Delehaunty K."/>
            <person name="Do C.B."/>
            <person name="Ebling H."/>
            <person name="Edwards K."/>
            <person name="Eickbush T."/>
            <person name="Evans J.D."/>
            <person name="Filipski A."/>
            <person name="Findeiss S."/>
            <person name="Freyhult E."/>
            <person name="Fulton L."/>
            <person name="Fulton R."/>
            <person name="Garcia A.C."/>
            <person name="Gardiner A."/>
            <person name="Garfield D.A."/>
            <person name="Garvin B.E."/>
            <person name="Gibson G."/>
            <person name="Gilbert D."/>
            <person name="Gnerre S."/>
            <person name="Godfrey J."/>
            <person name="Good R."/>
            <person name="Gotea V."/>
            <person name="Gravely B."/>
            <person name="Greenberg A.J."/>
            <person name="Griffiths-Jones S."/>
            <person name="Gross S."/>
            <person name="Guigo R."/>
            <person name="Gustafson E.A."/>
            <person name="Haerty W."/>
            <person name="Hahn M.W."/>
            <person name="Halligan D.L."/>
            <person name="Halpern A.L."/>
            <person name="Halter G.M."/>
            <person name="Han M.V."/>
            <person name="Heger A."/>
            <person name="Hillier L."/>
            <person name="Hinrichs A.S."/>
            <person name="Holmes I."/>
            <person name="Hoskins R.A."/>
            <person name="Hubisz M.J."/>
            <person name="Hultmark D."/>
            <person name="Huntley M.A."/>
            <person name="Jaffe D.B."/>
            <person name="Jagadeeshan S."/>
            <person name="Jeck W.R."/>
            <person name="Johnson J."/>
            <person name="Jones C.D."/>
            <person name="Jordan W.C."/>
            <person name="Karpen G.H."/>
            <person name="Kataoka E."/>
            <person name="Keightley P.D."/>
            <person name="Kheradpour P."/>
            <person name="Kirkness E.F."/>
            <person name="Koerich L.B."/>
            <person name="Kristiansen K."/>
            <person name="Kudrna D."/>
            <person name="Kulathinal R.J."/>
            <person name="Kumar S."/>
            <person name="Kwok R."/>
            <person name="Lander E."/>
            <person name="Langley C.H."/>
            <person name="Lapoint R."/>
            <person name="Lazzaro B.P."/>
            <person name="Lee S.J."/>
            <person name="Levesque L."/>
            <person name="Li R."/>
            <person name="Lin C.F."/>
            <person name="Lin M.F."/>
            <person name="Lindblad-Toh K."/>
            <person name="Llopart A."/>
            <person name="Long M."/>
            <person name="Low L."/>
            <person name="Lozovsky E."/>
            <person name="Lu J."/>
            <person name="Luo M."/>
            <person name="Machado C.A."/>
            <person name="Makalowski W."/>
            <person name="Marzo M."/>
            <person name="Matsuda M."/>
            <person name="Matzkin L."/>
            <person name="McAllister B."/>
            <person name="McBride C.S."/>
            <person name="McKernan B."/>
            <person name="McKernan K."/>
            <person name="Mendez-Lago M."/>
            <person name="Minx P."/>
            <person name="Mollenhauer M.U."/>
            <person name="Montooth K."/>
            <person name="Mount S.M."/>
            <person name="Mu X."/>
            <person name="Myers E."/>
            <person name="Negre B."/>
            <person name="Newfeld S."/>
            <person name="Nielsen R."/>
            <person name="Noor M.A."/>
            <person name="O'Grady P."/>
            <person name="Pachter L."/>
            <person name="Papaceit M."/>
            <person name="Parisi M.J."/>
            <person name="Parisi M."/>
            <person name="Parts L."/>
            <person name="Pedersen J.S."/>
            <person name="Pesole G."/>
            <person name="Phillippy A.M."/>
            <person name="Ponting C.P."/>
            <person name="Pop M."/>
            <person name="Porcelli D."/>
            <person name="Powell J.R."/>
            <person name="Prohaska S."/>
            <person name="Pruitt K."/>
            <person name="Puig M."/>
            <person name="Quesneville H."/>
            <person name="Ram K.R."/>
            <person name="Rand D."/>
            <person name="Rasmussen M.D."/>
            <person name="Reed L.K."/>
            <person name="Reenan R."/>
            <person name="Reily A."/>
            <person name="Remington K.A."/>
            <person name="Rieger T.T."/>
            <person name="Ritchie M.G."/>
            <person name="Robin C."/>
            <person name="Rogers Y.H."/>
            <person name="Rohde C."/>
            <person name="Rozas J."/>
            <person name="Rubenfield M.J."/>
            <person name="Ruiz A."/>
            <person name="Russo S."/>
            <person name="Salzberg S.L."/>
            <person name="Sanchez-Gracia A."/>
            <person name="Saranga D.J."/>
            <person name="Sato H."/>
            <person name="Schaeffer S.W."/>
            <person name="Schatz M.C."/>
            <person name="Schlenke T."/>
            <person name="Schwartz R."/>
            <person name="Segarra C."/>
            <person name="Singh R.S."/>
            <person name="Sirot L."/>
            <person name="Sirota M."/>
            <person name="Sisneros N.B."/>
            <person name="Smith C.D."/>
            <person name="Smith T.F."/>
            <person name="Spieth J."/>
            <person name="Stage D.E."/>
            <person name="Stark A."/>
            <person name="Stephan W."/>
            <person name="Strausberg R.L."/>
            <person name="Strempel S."/>
            <person name="Sturgill D."/>
            <person name="Sutton G."/>
            <person name="Sutton G.G."/>
            <person name="Tao W."/>
            <person name="Teichmann S."/>
            <person name="Tobari Y.N."/>
            <person name="Tomimura Y."/>
            <person name="Tsolas J.M."/>
            <person name="Valente V.L."/>
            <person name="Venter E."/>
            <person name="Venter J.C."/>
            <person name="Vicario S."/>
            <person name="Vieira F.G."/>
            <person name="Vilella A.J."/>
            <person name="Villasante A."/>
            <person name="Walenz B."/>
            <person name="Wang J."/>
            <person name="Wasserman M."/>
            <person name="Watts T."/>
            <person name="Wilson D."/>
            <person name="Wilson R.K."/>
            <person name="Wing R.A."/>
            <person name="Wolfner M.F."/>
            <person name="Wong A."/>
            <person name="Wong G.K."/>
            <person name="Wu C.I."/>
            <person name="Wu G."/>
            <person name="Yamamoto D."/>
            <person name="Yang H.P."/>
            <person name="Yang S.P."/>
            <person name="Yorke J.A."/>
            <person name="Yoshida K."/>
            <person name="Zdobnov E."/>
            <person name="Zhang P."/>
            <person name="Zhang Y."/>
            <person name="Zimin A.V."/>
            <person name="Baldwin J."/>
            <person name="Abdouelleil A."/>
            <person name="Abdulkadir J."/>
            <person name="Abebe A."/>
            <person name="Abera B."/>
            <person name="Abreu J."/>
            <person name="Acer S.C."/>
            <person name="Aftuck L."/>
            <person name="Alexander A."/>
            <person name="An P."/>
            <person name="Anderson E."/>
            <person name="Anderson S."/>
            <person name="Arachi H."/>
            <person name="Azer M."/>
            <person name="Bachantsang P."/>
            <person name="Barry A."/>
            <person name="Bayul T."/>
            <person name="Berlin A."/>
            <person name="Bessette D."/>
            <person name="Bloom T."/>
            <person name="Blye J."/>
            <person name="Boguslavskiy L."/>
            <person name="Bonnet C."/>
            <person name="Boukhgalter B."/>
            <person name="Bourzgui I."/>
            <person name="Brown A."/>
            <person name="Cahill P."/>
            <person name="Channer S."/>
            <person name="Cheshatsang Y."/>
            <person name="Chuda L."/>
            <person name="Citroen M."/>
            <person name="Collymore A."/>
            <person name="Cooke P."/>
            <person name="Costello M."/>
            <person name="D'Aco K."/>
            <person name="Daza R."/>
            <person name="De Haan G."/>
            <person name="DeGray S."/>
            <person name="DeMaso C."/>
            <person name="Dhargay N."/>
            <person name="Dooley K."/>
            <person name="Dooley E."/>
            <person name="Doricent M."/>
            <person name="Dorje P."/>
            <person name="Dorjee K."/>
            <person name="Dupes A."/>
            <person name="Elong R."/>
            <person name="Falk J."/>
            <person name="Farina A."/>
            <person name="Faro S."/>
            <person name="Ferguson D."/>
            <person name="Fisher S."/>
            <person name="Foley C.D."/>
            <person name="Franke A."/>
            <person name="Friedrich D."/>
            <person name="Gadbois L."/>
            <person name="Gearin G."/>
            <person name="Gearin C.R."/>
            <person name="Giannoukos G."/>
            <person name="Goode T."/>
            <person name="Graham J."/>
            <person name="Grandbois E."/>
            <person name="Grewal S."/>
            <person name="Gyaltsen K."/>
            <person name="Hafez N."/>
            <person name="Hagos B."/>
            <person name="Hall J."/>
            <person name="Henson C."/>
            <person name="Hollinger A."/>
            <person name="Honan T."/>
            <person name="Huard M.D."/>
            <person name="Hughes L."/>
            <person name="Hurhula B."/>
            <person name="Husby M.E."/>
            <person name="Kamat A."/>
            <person name="Kanga B."/>
            <person name="Kashin S."/>
            <person name="Khazanovich D."/>
            <person name="Kisner P."/>
            <person name="Lance K."/>
            <person name="Lara M."/>
            <person name="Lee W."/>
            <person name="Lennon N."/>
            <person name="Letendre F."/>
            <person name="LeVine R."/>
            <person name="Lipovsky A."/>
            <person name="Liu X."/>
            <person name="Liu J."/>
            <person name="Liu S."/>
            <person name="Lokyitsang T."/>
            <person name="Lokyitsang Y."/>
            <person name="Lubonja R."/>
            <person name="Lui A."/>
            <person name="MacDonald P."/>
            <person name="Magnisalis V."/>
            <person name="Maru K."/>
            <person name="Matthews C."/>
            <person name="McCusker W."/>
            <person name="McDonough S."/>
            <person name="Mehta T."/>
            <person name="Meldrim J."/>
            <person name="Meneus L."/>
            <person name="Mihai O."/>
            <person name="Mihalev A."/>
            <person name="Mihova T."/>
            <person name="Mittelman R."/>
            <person name="Mlenga V."/>
            <person name="Montmayeur A."/>
            <person name="Mulrain L."/>
            <person name="Navidi A."/>
            <person name="Naylor J."/>
            <person name="Negash T."/>
            <person name="Nguyen T."/>
            <person name="Nguyen N."/>
            <person name="Nicol R."/>
            <person name="Norbu C."/>
            <person name="Norbu N."/>
            <person name="Novod N."/>
            <person name="O'Neill B."/>
            <person name="Osman S."/>
            <person name="Markiewicz E."/>
            <person name="Oyono O.L."/>
            <person name="Patti C."/>
            <person name="Phunkhang P."/>
            <person name="Pierre F."/>
            <person name="Priest M."/>
            <person name="Raghuraman S."/>
            <person name="Rege F."/>
            <person name="Reyes R."/>
            <person name="Rise C."/>
            <person name="Rogov P."/>
            <person name="Ross K."/>
            <person name="Ryan E."/>
            <person name="Settipalli S."/>
            <person name="Shea T."/>
            <person name="Sherpa N."/>
            <person name="Shi L."/>
            <person name="Shih D."/>
            <person name="Sparrow T."/>
            <person name="Spaulding J."/>
            <person name="Stalker J."/>
            <person name="Stange-Thomann N."/>
            <person name="Stavropoulos S."/>
            <person name="Stone C."/>
            <person name="Strader C."/>
            <person name="Tesfaye S."/>
            <person name="Thomson T."/>
            <person name="Thoulutsang Y."/>
            <person name="Thoulutsang D."/>
            <person name="Topham K."/>
            <person name="Topping I."/>
            <person name="Tsamla T."/>
            <person name="Vassiliev H."/>
            <person name="Vo A."/>
            <person name="Wangchuk T."/>
            <person name="Wangdi T."/>
            <person name="Weiand M."/>
            <person name="Wilkinson J."/>
            <person name="Wilson A."/>
            <person name="Yadav S."/>
            <person name="Young G."/>
            <person name="Yu Q."/>
            <person name="Zembek L."/>
            <person name="Zhong D."/>
            <person name="Zimmer A."/>
            <person name="Zwirko Z."/>
            <person name="Jaffe D.B."/>
            <person name="Alvarez P."/>
            <person name="Brockman W."/>
            <person name="Butler J."/>
            <person name="Chin C."/>
            <person name="Gnerre S."/>
            <person name="Grabherr M."/>
            <person name="Kleber M."/>
            <person name="Mauceli E."/>
            <person name="MacCallum I."/>
        </authorList>
    </citation>
    <scope>NUCLEOTIDE SEQUENCE [LARGE SCALE GENOMIC DNA]</scope>
    <source>
        <strain evidence="2">Rob3c / Tucson 14021-0248.25</strain>
    </source>
</reference>
<dbReference type="AlphaFoldDB" id="B4IM64"/>
<gene>
    <name evidence="1" type="primary">Dsec\GM26666</name>
    <name evidence="1" type="ORF">Dsec_GM26666</name>
</gene>
<name>B4IM64_DROSE</name>
<accession>B4IM64</accession>
<evidence type="ECO:0000313" key="2">
    <source>
        <dbReference type="Proteomes" id="UP000001292"/>
    </source>
</evidence>
<keyword evidence="2" id="KW-1185">Reference proteome</keyword>
<organism evidence="2">
    <name type="scientific">Drosophila sechellia</name>
    <name type="common">Fruit fly</name>
    <dbReference type="NCBI Taxonomy" id="7238"/>
    <lineage>
        <taxon>Eukaryota</taxon>
        <taxon>Metazoa</taxon>
        <taxon>Ecdysozoa</taxon>
        <taxon>Arthropoda</taxon>
        <taxon>Hexapoda</taxon>
        <taxon>Insecta</taxon>
        <taxon>Pterygota</taxon>
        <taxon>Neoptera</taxon>
        <taxon>Endopterygota</taxon>
        <taxon>Diptera</taxon>
        <taxon>Brachycera</taxon>
        <taxon>Muscomorpha</taxon>
        <taxon>Ephydroidea</taxon>
        <taxon>Drosophilidae</taxon>
        <taxon>Drosophila</taxon>
        <taxon>Sophophora</taxon>
    </lineage>
</organism>